<feature type="region of interest" description="Disordered" evidence="20">
    <location>
        <begin position="436"/>
        <end position="471"/>
    </location>
</feature>
<evidence type="ECO:0000313" key="22">
    <source>
        <dbReference type="EMBL" id="KAK7735894.1"/>
    </source>
</evidence>
<evidence type="ECO:0000256" key="15">
    <source>
        <dbReference type="ARBA" id="ARBA00030237"/>
    </source>
</evidence>
<protein>
    <recommendedName>
        <fullName evidence="4">non-specific serine/threonine protein kinase</fullName>
        <ecNumber evidence="4">2.7.11.1</ecNumber>
    </recommendedName>
    <alternativeName>
        <fullName evidence="15">Autophagy-related protein 1</fullName>
    </alternativeName>
</protein>
<evidence type="ECO:0000256" key="17">
    <source>
        <dbReference type="ARBA" id="ARBA00048679"/>
    </source>
</evidence>
<keyword evidence="8" id="KW-0808">Transferase</keyword>
<keyword evidence="12" id="KW-0653">Protein transport</keyword>
<dbReference type="SUPFAM" id="SSF56112">
    <property type="entry name" value="Protein kinase-like (PK-like)"/>
    <property type="match status" value="1"/>
</dbReference>
<evidence type="ECO:0000256" key="18">
    <source>
        <dbReference type="ARBA" id="ARBA00060750"/>
    </source>
</evidence>
<accession>A0AAN9YDX1</accession>
<dbReference type="Pfam" id="PF00069">
    <property type="entry name" value="Pkinase"/>
    <property type="match status" value="1"/>
</dbReference>
<dbReference type="Pfam" id="PF21127">
    <property type="entry name" value="ATG1-like_MIT2"/>
    <property type="match status" value="1"/>
</dbReference>
<dbReference type="Gene3D" id="1.10.510.10">
    <property type="entry name" value="Transferase(Phosphotransferase) domain 1"/>
    <property type="match status" value="1"/>
</dbReference>
<dbReference type="GO" id="GO:0005776">
    <property type="term" value="C:autophagosome"/>
    <property type="evidence" value="ECO:0007669"/>
    <property type="project" value="TreeGrafter"/>
</dbReference>
<evidence type="ECO:0000256" key="8">
    <source>
        <dbReference type="ARBA" id="ARBA00022679"/>
    </source>
</evidence>
<evidence type="ECO:0000256" key="11">
    <source>
        <dbReference type="ARBA" id="ARBA00022840"/>
    </source>
</evidence>
<organism evidence="22 23">
    <name type="scientific">Cytospora paraplurivora</name>
    <dbReference type="NCBI Taxonomy" id="2898453"/>
    <lineage>
        <taxon>Eukaryota</taxon>
        <taxon>Fungi</taxon>
        <taxon>Dikarya</taxon>
        <taxon>Ascomycota</taxon>
        <taxon>Pezizomycotina</taxon>
        <taxon>Sordariomycetes</taxon>
        <taxon>Sordariomycetidae</taxon>
        <taxon>Diaporthales</taxon>
        <taxon>Cytosporaceae</taxon>
        <taxon>Cytospora</taxon>
    </lineage>
</organism>
<feature type="compositionally biased region" description="Basic and acidic residues" evidence="20">
    <location>
        <begin position="872"/>
        <end position="883"/>
    </location>
</feature>
<comment type="subcellular location">
    <subcellularLocation>
        <location evidence="1">Cytoplasm</location>
    </subcellularLocation>
    <subcellularLocation>
        <location evidence="2">Preautophagosomal structure membrane</location>
        <topology evidence="2">Peripheral membrane protein</topology>
    </subcellularLocation>
</comment>
<feature type="region of interest" description="Disordered" evidence="20">
    <location>
        <begin position="920"/>
        <end position="946"/>
    </location>
</feature>
<comment type="catalytic activity">
    <reaction evidence="17">
        <text>L-seryl-[protein] + ATP = O-phospho-L-seryl-[protein] + ADP + H(+)</text>
        <dbReference type="Rhea" id="RHEA:17989"/>
        <dbReference type="Rhea" id="RHEA-COMP:9863"/>
        <dbReference type="Rhea" id="RHEA-COMP:11604"/>
        <dbReference type="ChEBI" id="CHEBI:15378"/>
        <dbReference type="ChEBI" id="CHEBI:29999"/>
        <dbReference type="ChEBI" id="CHEBI:30616"/>
        <dbReference type="ChEBI" id="CHEBI:83421"/>
        <dbReference type="ChEBI" id="CHEBI:456216"/>
        <dbReference type="EC" id="2.7.11.1"/>
    </reaction>
</comment>
<evidence type="ECO:0000256" key="20">
    <source>
        <dbReference type="SAM" id="MobiDB-lite"/>
    </source>
</evidence>
<dbReference type="GO" id="GO:0005829">
    <property type="term" value="C:cytosol"/>
    <property type="evidence" value="ECO:0007669"/>
    <property type="project" value="TreeGrafter"/>
</dbReference>
<reference evidence="22 23" key="1">
    <citation type="journal article" date="2023" name="PLoS ONE">
        <title>Cytospora paraplurivora sp. nov. isolated from orchards with fruit tree decline syndrome in Ontario, Canada.</title>
        <authorList>
            <person name="Ilyukhin E."/>
            <person name="Nguyen H.D.T."/>
            <person name="Castle A.J."/>
            <person name="Ellouze W."/>
        </authorList>
    </citation>
    <scope>NUCLEOTIDE SEQUENCE [LARGE SCALE GENOMIC DNA]</scope>
    <source>
        <strain evidence="22 23">FDS-564</strain>
    </source>
</reference>
<dbReference type="EMBL" id="JAJSPL020000036">
    <property type="protein sequence ID" value="KAK7735894.1"/>
    <property type="molecule type" value="Genomic_DNA"/>
</dbReference>
<feature type="region of interest" description="Disordered" evidence="20">
    <location>
        <begin position="863"/>
        <end position="889"/>
    </location>
</feature>
<dbReference type="CDD" id="cd14009">
    <property type="entry name" value="STKc_ATG1_ULK_like"/>
    <property type="match status" value="1"/>
</dbReference>
<dbReference type="PANTHER" id="PTHR24348">
    <property type="entry name" value="SERINE/THREONINE-PROTEIN KINASE UNC-51-RELATED"/>
    <property type="match status" value="1"/>
</dbReference>
<dbReference type="FunFam" id="3.30.200.20:FF:000042">
    <property type="entry name" value="Aurora kinase A"/>
    <property type="match status" value="1"/>
</dbReference>
<feature type="binding site" evidence="19">
    <location>
        <position position="33"/>
    </location>
    <ligand>
        <name>ATP</name>
        <dbReference type="ChEBI" id="CHEBI:30616"/>
    </ligand>
</feature>
<dbReference type="AlphaFoldDB" id="A0AAN9YDX1"/>
<dbReference type="InterPro" id="IPR048941">
    <property type="entry name" value="ATG1-like_MIT2"/>
</dbReference>
<dbReference type="InterPro" id="IPR045269">
    <property type="entry name" value="Atg1-like"/>
</dbReference>
<keyword evidence="13" id="KW-0072">Autophagy</keyword>
<feature type="compositionally biased region" description="Polar residues" evidence="20">
    <location>
        <begin position="380"/>
        <end position="400"/>
    </location>
</feature>
<comment type="caution">
    <text evidence="22">The sequence shown here is derived from an EMBL/GenBank/DDBJ whole genome shotgun (WGS) entry which is preliminary data.</text>
</comment>
<keyword evidence="14" id="KW-0472">Membrane</keyword>
<evidence type="ECO:0000256" key="1">
    <source>
        <dbReference type="ARBA" id="ARBA00004496"/>
    </source>
</evidence>
<dbReference type="GO" id="GO:0034045">
    <property type="term" value="C:phagophore assembly site membrane"/>
    <property type="evidence" value="ECO:0007669"/>
    <property type="project" value="UniProtKB-SubCell"/>
</dbReference>
<dbReference type="InterPro" id="IPR008271">
    <property type="entry name" value="Ser/Thr_kinase_AS"/>
</dbReference>
<dbReference type="GO" id="GO:0015031">
    <property type="term" value="P:protein transport"/>
    <property type="evidence" value="ECO:0007669"/>
    <property type="project" value="UniProtKB-KW"/>
</dbReference>
<dbReference type="GO" id="GO:0010506">
    <property type="term" value="P:regulation of autophagy"/>
    <property type="evidence" value="ECO:0007669"/>
    <property type="project" value="InterPro"/>
</dbReference>
<dbReference type="GO" id="GO:0005524">
    <property type="term" value="F:ATP binding"/>
    <property type="evidence" value="ECO:0007669"/>
    <property type="project" value="UniProtKB-UniRule"/>
</dbReference>
<dbReference type="PANTHER" id="PTHR24348:SF22">
    <property type="entry name" value="NON-SPECIFIC SERINE_THREONINE PROTEIN KINASE"/>
    <property type="match status" value="1"/>
</dbReference>
<keyword evidence="9 19" id="KW-0547">Nucleotide-binding</keyword>
<dbReference type="GO" id="GO:0000045">
    <property type="term" value="P:autophagosome assembly"/>
    <property type="evidence" value="ECO:0007669"/>
    <property type="project" value="TreeGrafter"/>
</dbReference>
<keyword evidence="10 22" id="KW-0418">Kinase</keyword>
<gene>
    <name evidence="22" type="primary">ATG1</name>
    <name evidence="22" type="ORF">SLS53_007271</name>
</gene>
<dbReference type="InterPro" id="IPR017441">
    <property type="entry name" value="Protein_kinase_ATP_BS"/>
</dbReference>
<dbReference type="SMART" id="SM00220">
    <property type="entry name" value="S_TKc"/>
    <property type="match status" value="1"/>
</dbReference>
<dbReference type="GO" id="GO:0000422">
    <property type="term" value="P:autophagy of mitochondrion"/>
    <property type="evidence" value="ECO:0007669"/>
    <property type="project" value="TreeGrafter"/>
</dbReference>
<dbReference type="PROSITE" id="PS50011">
    <property type="entry name" value="PROTEIN_KINASE_DOM"/>
    <property type="match status" value="1"/>
</dbReference>
<dbReference type="Pfam" id="PF12063">
    <property type="entry name" value="ATG1-like_MIT1"/>
    <property type="match status" value="1"/>
</dbReference>
<dbReference type="GO" id="GO:0004674">
    <property type="term" value="F:protein serine/threonine kinase activity"/>
    <property type="evidence" value="ECO:0007669"/>
    <property type="project" value="UniProtKB-KW"/>
</dbReference>
<dbReference type="FunFam" id="1.10.510.10:FF:000817">
    <property type="entry name" value="Serine/threonine-protein kinase ATG1"/>
    <property type="match status" value="1"/>
</dbReference>
<dbReference type="InterPro" id="IPR022708">
    <property type="entry name" value="Atg1-like_tMIT"/>
</dbReference>
<dbReference type="EC" id="2.7.11.1" evidence="4"/>
<evidence type="ECO:0000259" key="21">
    <source>
        <dbReference type="PROSITE" id="PS50011"/>
    </source>
</evidence>
<evidence type="ECO:0000256" key="12">
    <source>
        <dbReference type="ARBA" id="ARBA00022927"/>
    </source>
</evidence>
<evidence type="ECO:0000256" key="6">
    <source>
        <dbReference type="ARBA" id="ARBA00022490"/>
    </source>
</evidence>
<evidence type="ECO:0000256" key="7">
    <source>
        <dbReference type="ARBA" id="ARBA00022527"/>
    </source>
</evidence>
<evidence type="ECO:0000256" key="5">
    <source>
        <dbReference type="ARBA" id="ARBA00022448"/>
    </source>
</evidence>
<evidence type="ECO:0000256" key="2">
    <source>
        <dbReference type="ARBA" id="ARBA00004623"/>
    </source>
</evidence>
<evidence type="ECO:0000256" key="14">
    <source>
        <dbReference type="ARBA" id="ARBA00023136"/>
    </source>
</evidence>
<dbReference type="PROSITE" id="PS00107">
    <property type="entry name" value="PROTEIN_KINASE_ATP"/>
    <property type="match status" value="1"/>
</dbReference>
<comment type="similarity">
    <text evidence="18">Belongs to the protein kinase superfamily. Ser/Thr protein kinase family. APG1/unc-51/ULK1 subfamily.</text>
</comment>
<feature type="compositionally biased region" description="Basic and acidic residues" evidence="20">
    <location>
        <begin position="329"/>
        <end position="344"/>
    </location>
</feature>
<dbReference type="GO" id="GO:0034727">
    <property type="term" value="P:piecemeal microautophagy of the nucleus"/>
    <property type="evidence" value="ECO:0007669"/>
    <property type="project" value="TreeGrafter"/>
</dbReference>
<evidence type="ECO:0000256" key="19">
    <source>
        <dbReference type="PROSITE-ProRule" id="PRU10141"/>
    </source>
</evidence>
<proteinExistence type="inferred from homology"/>
<keyword evidence="5" id="KW-0813">Transport</keyword>
<feature type="region of interest" description="Disordered" evidence="20">
    <location>
        <begin position="329"/>
        <end position="423"/>
    </location>
</feature>
<keyword evidence="6" id="KW-0963">Cytoplasm</keyword>
<keyword evidence="23" id="KW-1185">Reference proteome</keyword>
<dbReference type="InterPro" id="IPR000719">
    <property type="entry name" value="Prot_kinase_dom"/>
</dbReference>
<evidence type="ECO:0000256" key="10">
    <source>
        <dbReference type="ARBA" id="ARBA00022777"/>
    </source>
</evidence>
<evidence type="ECO:0000256" key="3">
    <source>
        <dbReference type="ARBA" id="ARBA00011138"/>
    </source>
</evidence>
<dbReference type="Proteomes" id="UP001320245">
    <property type="component" value="Unassembled WGS sequence"/>
</dbReference>
<evidence type="ECO:0000256" key="9">
    <source>
        <dbReference type="ARBA" id="ARBA00022741"/>
    </source>
</evidence>
<comment type="subunit">
    <text evidence="3">Homodimer. Forms a ternary complex with ATG13 and ATG17.</text>
</comment>
<dbReference type="PROSITE" id="PS00108">
    <property type="entry name" value="PROTEIN_KINASE_ST"/>
    <property type="match status" value="1"/>
</dbReference>
<feature type="region of interest" description="Disordered" evidence="20">
    <location>
        <begin position="527"/>
        <end position="568"/>
    </location>
</feature>
<comment type="catalytic activity">
    <reaction evidence="16">
        <text>L-threonyl-[protein] + ATP = O-phospho-L-threonyl-[protein] + ADP + H(+)</text>
        <dbReference type="Rhea" id="RHEA:46608"/>
        <dbReference type="Rhea" id="RHEA-COMP:11060"/>
        <dbReference type="Rhea" id="RHEA-COMP:11605"/>
        <dbReference type="ChEBI" id="CHEBI:15378"/>
        <dbReference type="ChEBI" id="CHEBI:30013"/>
        <dbReference type="ChEBI" id="CHEBI:30616"/>
        <dbReference type="ChEBI" id="CHEBI:61977"/>
        <dbReference type="ChEBI" id="CHEBI:456216"/>
        <dbReference type="EC" id="2.7.11.1"/>
    </reaction>
</comment>
<dbReference type="GO" id="GO:0042594">
    <property type="term" value="P:response to starvation"/>
    <property type="evidence" value="ECO:0007669"/>
    <property type="project" value="TreeGrafter"/>
</dbReference>
<evidence type="ECO:0000256" key="16">
    <source>
        <dbReference type="ARBA" id="ARBA00047899"/>
    </source>
</evidence>
<feature type="domain" description="Protein kinase" evidence="21">
    <location>
        <begin position="4"/>
        <end position="309"/>
    </location>
</feature>
<feature type="region of interest" description="Disordered" evidence="20">
    <location>
        <begin position="779"/>
        <end position="802"/>
    </location>
</feature>
<evidence type="ECO:0000313" key="23">
    <source>
        <dbReference type="Proteomes" id="UP001320245"/>
    </source>
</evidence>
<evidence type="ECO:0000256" key="4">
    <source>
        <dbReference type="ARBA" id="ARBA00012513"/>
    </source>
</evidence>
<keyword evidence="11 19" id="KW-0067">ATP-binding</keyword>
<sequence>MSQWSVGSKIGKGSFASVYVGTHKSSGAAVAIKSVELGKLKGKVKDNLYSEIKILEKLRHPHIVALHECVETPTHINLMMEYCQLGDLSLFIKKRDGLLTHPATHDMARKYPNTPNAGLNEVVIRHFLKQLASALEFLRKLNLVHRDVKPQNLLLLPSVDFRSSSNEVPHILSASHDSLIPAAGLRSLPMLKLADFGFARVLPSTSLAETLCGSPLYMAPEILRYERYDAKADLWSVGTVLYEMAAGRPPFRASNHVELLRKIEASNDAIKFPRESNISPEMKSLIRALLKRNPVERISFEGFFSHEVVINEIPGLVEDDIPKPVEPRVSKEARAAAKADEPHSPSRRLSMRRHGTEQDQMRGGGVSPPMDRPYKPSPLGTPTETDTQLGQASPRLSYSPRQDMGEGLGIRRPPPVPSTSAPTRPAMYEARRRALSNASANKVVRDGPSTGGLTDNPRSRPKRPGLDEQEKAQQEIAFERDYVLVDKNQVAVNALADELAANGRVALQAQGQSPKSGQMVRRITTQGAPDSLTGAVAPSPSRAMQIAQGRQRPNAHERQSSLSASPGSTASFISKAIQDASLRLLGIKYPPGLGKGASPPQLYSPFPAYPAPTSPVGLIGDGKQSTPFDEDTRVAQCIEDYATRSDVVYGFAEIKYKQLVPLAPSMDHGLGGVQADRTSEEDEEGLTTDAVVALSEEALVLYVKGLSLLAKSMDIASLWWSRKTRVEASGGHSPARDSGNTQSIVTRINSAVQWVRSRFNEVLEKAEIVRLKLIDAQKSLPEDHPSHPSNHSLEPGSVSGSSVDGVVITPGISAEKLMYDRAVEMSRKAAIDEISNEDLAGCEIAYLTAIHMLEAVIDNDEDLPKRRFSGSSKDERAAPKEDAASDINADDQQAVQKLITMITGRLACVQKKKRMIASVAKLQQQQTLGRRRSGDVAPRSVPSHAS</sequence>
<name>A0AAN9YDX1_9PEZI</name>
<evidence type="ECO:0000256" key="13">
    <source>
        <dbReference type="ARBA" id="ARBA00023006"/>
    </source>
</evidence>
<keyword evidence="7" id="KW-0723">Serine/threonine-protein kinase</keyword>
<dbReference type="GO" id="GO:0061709">
    <property type="term" value="P:reticulophagy"/>
    <property type="evidence" value="ECO:0007669"/>
    <property type="project" value="TreeGrafter"/>
</dbReference>
<dbReference type="InterPro" id="IPR011009">
    <property type="entry name" value="Kinase-like_dom_sf"/>
</dbReference>